<evidence type="ECO:0000313" key="12">
    <source>
        <dbReference type="Proteomes" id="UP000247540"/>
    </source>
</evidence>
<proteinExistence type="predicted"/>
<dbReference type="GO" id="GO:0005886">
    <property type="term" value="C:plasma membrane"/>
    <property type="evidence" value="ECO:0007669"/>
    <property type="project" value="UniProtKB-SubCell"/>
</dbReference>
<dbReference type="Proteomes" id="UP000247540">
    <property type="component" value="Unassembled WGS sequence"/>
</dbReference>
<dbReference type="InterPro" id="IPR003593">
    <property type="entry name" value="AAA+_ATPase"/>
</dbReference>
<keyword evidence="6 8" id="KW-1133">Transmembrane helix</keyword>
<dbReference type="GO" id="GO:0140359">
    <property type="term" value="F:ABC-type transporter activity"/>
    <property type="evidence" value="ECO:0007669"/>
    <property type="project" value="InterPro"/>
</dbReference>
<evidence type="ECO:0000313" key="11">
    <source>
        <dbReference type="EMBL" id="PYE74324.1"/>
    </source>
</evidence>
<keyword evidence="5 11" id="KW-0067">ATP-binding</keyword>
<feature type="transmembrane region" description="Helical" evidence="8">
    <location>
        <begin position="38"/>
        <end position="60"/>
    </location>
</feature>
<dbReference type="PANTHER" id="PTHR24221">
    <property type="entry name" value="ATP-BINDING CASSETTE SUB-FAMILY B"/>
    <property type="match status" value="1"/>
</dbReference>
<sequence>MFRYFEDRLAPFPDTVPTLPPTGLVAFMWSCLKGLRGAVLLMVLLTAAISAFEAVLFALLGRMVDWLGQVEPARLWTEHGTLLGGIAALVAGSVLLVGLQTLVKHQTIAVNFPMRMRWNFHRTMLDQSMVFYQDEFAGRITTKVMQTALSVRDIVFLMTDMVVSVGVYFVAIVALVAAFDLRLVLPLVVWAAVYAAVCVWFVPRLGAVGRAQADARSLMTGRVTDAYTNIATVKLFSHGGREAGFARDAMREFISTGHAQMRLVSAFETINRALSMGLLLGVCGLSLRLWSQGQLGIGAVAAGTAMAMRLTAMSQWVMWQISGLFEQIGTVQDGMAMLARRRTVLDLPNAPALVVPRGEVRFDAITFGYGGKRNVIDQLTLTVRPGEKIGPVGRSGAGKSTLVNLLLRFYDLDGGRILIDGQDIAGVTQDSLRKHIGMVTQDTSLLHRSVRDNITYGRPDADEAALHLAAERAEATDFIDELVDPQGRAGYEAHVGERGVKLSGGQRQRIAIARVMLKDAPILLLDEATSALDSEVEAAIQASLYRLMEGKTVIAIAHRLSTIAAMDRLVVLDQGRIVEEGDHHTLLARGGVYARLWAHQSGGFLGEATDDAVEEAVPA</sequence>
<organism evidence="11 12">
    <name type="scientific">Xylophilus ampelinus</name>
    <dbReference type="NCBI Taxonomy" id="54067"/>
    <lineage>
        <taxon>Bacteria</taxon>
        <taxon>Pseudomonadati</taxon>
        <taxon>Pseudomonadota</taxon>
        <taxon>Betaproteobacteria</taxon>
        <taxon>Burkholderiales</taxon>
        <taxon>Xylophilus</taxon>
    </lineage>
</organism>
<dbReference type="PROSITE" id="PS50893">
    <property type="entry name" value="ABC_TRANSPORTER_2"/>
    <property type="match status" value="1"/>
</dbReference>
<keyword evidence="12" id="KW-1185">Reference proteome</keyword>
<dbReference type="InterPro" id="IPR027417">
    <property type="entry name" value="P-loop_NTPase"/>
</dbReference>
<keyword evidence="3 8" id="KW-0812">Transmembrane</keyword>
<comment type="subcellular location">
    <subcellularLocation>
        <location evidence="1">Cell membrane</location>
        <topology evidence="1">Multi-pass membrane protein</topology>
    </subcellularLocation>
</comment>
<evidence type="ECO:0000256" key="5">
    <source>
        <dbReference type="ARBA" id="ARBA00022840"/>
    </source>
</evidence>
<dbReference type="Pfam" id="PF00005">
    <property type="entry name" value="ABC_tran"/>
    <property type="match status" value="1"/>
</dbReference>
<keyword evidence="7 8" id="KW-0472">Membrane</keyword>
<evidence type="ECO:0000259" key="10">
    <source>
        <dbReference type="PROSITE" id="PS50929"/>
    </source>
</evidence>
<evidence type="ECO:0000256" key="8">
    <source>
        <dbReference type="SAM" id="Phobius"/>
    </source>
</evidence>
<dbReference type="PROSITE" id="PS50929">
    <property type="entry name" value="ABC_TM1F"/>
    <property type="match status" value="1"/>
</dbReference>
<dbReference type="AlphaFoldDB" id="A0A318SDZ1"/>
<dbReference type="EMBL" id="QJTC01000026">
    <property type="protein sequence ID" value="PYE74324.1"/>
    <property type="molecule type" value="Genomic_DNA"/>
</dbReference>
<dbReference type="InterPro" id="IPR036640">
    <property type="entry name" value="ABC1_TM_sf"/>
</dbReference>
<evidence type="ECO:0000259" key="9">
    <source>
        <dbReference type="PROSITE" id="PS50893"/>
    </source>
</evidence>
<gene>
    <name evidence="11" type="ORF">DFQ15_12643</name>
</gene>
<feature type="transmembrane region" description="Helical" evidence="8">
    <location>
        <begin position="80"/>
        <end position="99"/>
    </location>
</feature>
<dbReference type="PANTHER" id="PTHR24221:SF203">
    <property type="entry name" value="ATP-BINDING_PERMEASE FUSION ABC TRANSPORTER-RELATED"/>
    <property type="match status" value="1"/>
</dbReference>
<reference evidence="11 12" key="1">
    <citation type="submission" date="2018-06" db="EMBL/GenBank/DDBJ databases">
        <title>Genomic Encyclopedia of Type Strains, Phase III (KMG-III): the genomes of soil and plant-associated and newly described type strains.</title>
        <authorList>
            <person name="Whitman W."/>
        </authorList>
    </citation>
    <scope>NUCLEOTIDE SEQUENCE [LARGE SCALE GENOMIC DNA]</scope>
    <source>
        <strain evidence="11 12">CECT 7646</strain>
    </source>
</reference>
<dbReference type="FunFam" id="3.40.50.300:FF:000218">
    <property type="entry name" value="Multidrug ABC transporter ATP-binding protein"/>
    <property type="match status" value="1"/>
</dbReference>
<accession>A0A318SDZ1</accession>
<dbReference type="InterPro" id="IPR003439">
    <property type="entry name" value="ABC_transporter-like_ATP-bd"/>
</dbReference>
<dbReference type="GO" id="GO:0005524">
    <property type="term" value="F:ATP binding"/>
    <property type="evidence" value="ECO:0007669"/>
    <property type="project" value="UniProtKB-KW"/>
</dbReference>
<evidence type="ECO:0000256" key="4">
    <source>
        <dbReference type="ARBA" id="ARBA00022741"/>
    </source>
</evidence>
<dbReference type="SMART" id="SM00382">
    <property type="entry name" value="AAA"/>
    <property type="match status" value="1"/>
</dbReference>
<feature type="transmembrane region" description="Helical" evidence="8">
    <location>
        <begin position="183"/>
        <end position="202"/>
    </location>
</feature>
<dbReference type="Gene3D" id="3.40.50.300">
    <property type="entry name" value="P-loop containing nucleotide triphosphate hydrolases"/>
    <property type="match status" value="1"/>
</dbReference>
<keyword evidence="2" id="KW-1003">Cell membrane</keyword>
<evidence type="ECO:0000256" key="2">
    <source>
        <dbReference type="ARBA" id="ARBA00022475"/>
    </source>
</evidence>
<dbReference type="GO" id="GO:0034040">
    <property type="term" value="F:ATPase-coupled lipid transmembrane transporter activity"/>
    <property type="evidence" value="ECO:0007669"/>
    <property type="project" value="TreeGrafter"/>
</dbReference>
<feature type="domain" description="ABC transmembrane type-1" evidence="10">
    <location>
        <begin position="40"/>
        <end position="326"/>
    </location>
</feature>
<dbReference type="PROSITE" id="PS00211">
    <property type="entry name" value="ABC_TRANSPORTER_1"/>
    <property type="match status" value="1"/>
</dbReference>
<dbReference type="InterPro" id="IPR017871">
    <property type="entry name" value="ABC_transporter-like_CS"/>
</dbReference>
<evidence type="ECO:0000256" key="1">
    <source>
        <dbReference type="ARBA" id="ARBA00004651"/>
    </source>
</evidence>
<feature type="transmembrane region" description="Helical" evidence="8">
    <location>
        <begin position="154"/>
        <end position="177"/>
    </location>
</feature>
<dbReference type="FunFam" id="1.20.1560.10:FF:000070">
    <property type="entry name" value="Multidrug ABC transporter ATP-binding protein"/>
    <property type="match status" value="1"/>
</dbReference>
<feature type="domain" description="ABC transporter" evidence="9">
    <location>
        <begin position="360"/>
        <end position="599"/>
    </location>
</feature>
<dbReference type="SUPFAM" id="SSF52540">
    <property type="entry name" value="P-loop containing nucleoside triphosphate hydrolases"/>
    <property type="match status" value="1"/>
</dbReference>
<dbReference type="Gene3D" id="1.20.1560.10">
    <property type="entry name" value="ABC transporter type 1, transmembrane domain"/>
    <property type="match status" value="1"/>
</dbReference>
<dbReference type="GO" id="GO:0016887">
    <property type="term" value="F:ATP hydrolysis activity"/>
    <property type="evidence" value="ECO:0007669"/>
    <property type="project" value="InterPro"/>
</dbReference>
<dbReference type="SUPFAM" id="SSF90123">
    <property type="entry name" value="ABC transporter transmembrane region"/>
    <property type="match status" value="1"/>
</dbReference>
<name>A0A318SDZ1_9BURK</name>
<dbReference type="InterPro" id="IPR011527">
    <property type="entry name" value="ABC1_TM_dom"/>
</dbReference>
<dbReference type="Pfam" id="PF00664">
    <property type="entry name" value="ABC_membrane"/>
    <property type="match status" value="1"/>
</dbReference>
<protein>
    <submittedName>
        <fullName evidence="11">ATP-binding cassette subfamily B multidrug efflux pump</fullName>
    </submittedName>
</protein>
<evidence type="ECO:0000256" key="6">
    <source>
        <dbReference type="ARBA" id="ARBA00022989"/>
    </source>
</evidence>
<dbReference type="RefSeq" id="WP_199399891.1">
    <property type="nucleotide sequence ID" value="NZ_JAMOFZ010000001.1"/>
</dbReference>
<dbReference type="InterPro" id="IPR039421">
    <property type="entry name" value="Type_1_exporter"/>
</dbReference>
<keyword evidence="4" id="KW-0547">Nucleotide-binding</keyword>
<evidence type="ECO:0000256" key="7">
    <source>
        <dbReference type="ARBA" id="ARBA00023136"/>
    </source>
</evidence>
<comment type="caution">
    <text evidence="11">The sequence shown here is derived from an EMBL/GenBank/DDBJ whole genome shotgun (WGS) entry which is preliminary data.</text>
</comment>
<evidence type="ECO:0000256" key="3">
    <source>
        <dbReference type="ARBA" id="ARBA00022692"/>
    </source>
</evidence>